<dbReference type="GeneID" id="27362167"/>
<keyword evidence="3" id="KW-1185">Reference proteome</keyword>
<dbReference type="Gene3D" id="3.30.565.10">
    <property type="entry name" value="Histidine kinase-like ATPase, C-terminal domain"/>
    <property type="match status" value="1"/>
</dbReference>
<dbReference type="PANTHER" id="PTHR32387">
    <property type="entry name" value="WU:FJ29H11"/>
    <property type="match status" value="1"/>
</dbReference>
<accession>A0A0D2D4H4</accession>
<evidence type="ECO:0000259" key="1">
    <source>
        <dbReference type="Pfam" id="PF25794"/>
    </source>
</evidence>
<dbReference type="RefSeq" id="XP_016258349.1">
    <property type="nucleotide sequence ID" value="XM_016411595.1"/>
</dbReference>
<protein>
    <recommendedName>
        <fullName evidence="1">Sacsin/Nov domain-containing protein</fullName>
    </recommendedName>
</protein>
<dbReference type="InterPro" id="IPR052957">
    <property type="entry name" value="Auxin_embryo_med"/>
</dbReference>
<reference evidence="2 3" key="1">
    <citation type="submission" date="2015-01" db="EMBL/GenBank/DDBJ databases">
        <title>The Genome Sequence of Exophiala oligosperma CBS72588.</title>
        <authorList>
            <consortium name="The Broad Institute Genomics Platform"/>
            <person name="Cuomo C."/>
            <person name="de Hoog S."/>
            <person name="Gorbushina A."/>
            <person name="Stielow B."/>
            <person name="Teixiera M."/>
            <person name="Abouelleil A."/>
            <person name="Chapman S.B."/>
            <person name="Priest M."/>
            <person name="Young S.K."/>
            <person name="Wortman J."/>
            <person name="Nusbaum C."/>
            <person name="Birren B."/>
        </authorList>
    </citation>
    <scope>NUCLEOTIDE SEQUENCE [LARGE SCALE GENOMIC DNA]</scope>
    <source>
        <strain evidence="2 3">CBS 72588</strain>
    </source>
</reference>
<dbReference type="NCBIfam" id="NF047352">
    <property type="entry name" value="P_loop_sacsin"/>
    <property type="match status" value="1"/>
</dbReference>
<name>A0A0D2D4H4_9EURO</name>
<dbReference type="VEuPathDB" id="FungiDB:PV06_10093"/>
<evidence type="ECO:0000313" key="3">
    <source>
        <dbReference type="Proteomes" id="UP000053342"/>
    </source>
</evidence>
<dbReference type="EMBL" id="KN847342">
    <property type="protein sequence ID" value="KIW38133.1"/>
    <property type="molecule type" value="Genomic_DNA"/>
</dbReference>
<proteinExistence type="predicted"/>
<dbReference type="InterPro" id="IPR036890">
    <property type="entry name" value="HATPase_C_sf"/>
</dbReference>
<sequence>MIDPELSDFYENLYDSPLTEPKDEQDVKNILACIRAGHGDLDDEDDDQLRKAGSELFRKKITMMATKSRKVLAQFTKMISNQLYDYPFRFFYELLQNADDARYSRHDDIPTISFTVSQTELIVDLNEDGFSLSDVLAICSTGESSKTLDQNSTGEKGFGFKSVFGVADQVHITSGVWSFRFKHQRNEEGIGMIQPLWEPGEQLPDNVRTRFRLRLSFSENDGLETLGAQLRSLHPSIVFGLRKIKKLSVRFENAEATNGMISFEKSIDAEQSIMTIVSREGAKATEYFYRVLASKASNMPRNAERSQTTSNVTIGLPISSPNDGSPLLESSGQYVFAFLPIMQIKELPFLINADFILTGSRQAISDNAWNKALRNEIAALFCTFAERLVLERSNLSYEWLAYIPLQAMVGFFQPLLALVLQKLRENELFFSEFETLRKPKQLRILTPDFTHQSEPLLPGTGLPWCFLSNTYKVAYYPALLEVGIARLNFEEALDLIEGDVESRHSSFHSRSLDDSWHDTFALFIKHGLALSNIRYKKRIYDLPLIPVRVGGALEWHRPGSDIFLPHAVDEGTGSECIRILIPTDIELVVLQPDAATAPKRREVYLTLGVRHGSSFEICSAITRKMTKSGTRKMFDILRSSELLFWFSNQDFNVKDKVQAATSGGIYSTSNLLFMRSSQPYHAECLVCLNENPDYGRHFLNEIYQSSQVATRSRGGKTWEQWLVEVAGVRWYPPLQDVSNREKLHWVLEVVHGRDSILFLSVIQAYWAKEYSSSCRFNSKLNEVLQKCQVLCQHGGTEQLSKCWFPSETILSVARRYGVEKQLPILSLPDAAQEHLISDWPALRDLGICYRLDLWFYRQAISLLSATRQRPKIDSVTMGWLYKNMADLVTLEDRKAIQGSFKNSPLIWDSSSNLWRTIDQCVWESQIELHRRFVITSVYDKSVVSGLFETHLQVPSVSIECLIEELEYLRDSRGPGVDAELQTTVMKVYKYLANMTVTVEQRQDIRRYFKEKKLILDLRSNDWLQSTSCVWHSTMDVGNLVPVAATYSELQDFFVRVLAIETITPTFMMKQLATAAKSKTKSANNIKRLMLAVSELLDMSSNGSQFRHSMEVLDECAYLPCRSTTGGIEFRSKSQSFFIVDNEAYANEFGDQLVMLDFNYEQVNSIHKLIRLLGLDDHYLARHVQSETSARVSTPSDTLTAQFHECAYPISCCAISHRSALFSNQSRLLYDALANTTIHTSSEMFTYLVVTQDEHPVKVPTSRPSLISKHEHNKLEITLPSEERATRQCMRSQLPGYIATELLDIFDSRAEKQIYRILNELGTGTDDILFEEGISRVSWLPETRRPAPTPPVIAVPPPDLAEDETTLPTSPIQIQTYHRQAYRALPVDIRHEVDAPDYWKVIEHVHKQASKIGDRLHGRSYEAADLNDLAADFAGLVLDHTVFDPDDYPDLFGNDVWLSKFRLGAAGELFVYEVFKYMLGDNFGLENWQSNIRYLVQAHESYRHVTRRSEPETADIVFCDHDAALEVHLTILQNMLIDELQESLPWTCFLSPNSSQTRVEWLFEVKTTLGPCETEFYMSQNQYNLMRELGTQENGERKRVYCIVRVYNLLSDKIGIRLYVDPWRFRESRLEFGTTEKWKVKPIG</sequence>
<dbReference type="OrthoDB" id="1262810at2759"/>
<gene>
    <name evidence="2" type="ORF">PV06_10093</name>
</gene>
<dbReference type="HOGENOM" id="CLU_000570_3_0_1"/>
<evidence type="ECO:0000313" key="2">
    <source>
        <dbReference type="EMBL" id="KIW38133.1"/>
    </source>
</evidence>
<dbReference type="Pfam" id="PF25794">
    <property type="entry name" value="SACS"/>
    <property type="match status" value="1"/>
</dbReference>
<feature type="domain" description="Sacsin/Nov" evidence="1">
    <location>
        <begin position="74"/>
        <end position="175"/>
    </location>
</feature>
<organism evidence="2 3">
    <name type="scientific">Exophiala oligosperma</name>
    <dbReference type="NCBI Taxonomy" id="215243"/>
    <lineage>
        <taxon>Eukaryota</taxon>
        <taxon>Fungi</taxon>
        <taxon>Dikarya</taxon>
        <taxon>Ascomycota</taxon>
        <taxon>Pezizomycotina</taxon>
        <taxon>Eurotiomycetes</taxon>
        <taxon>Chaetothyriomycetidae</taxon>
        <taxon>Chaetothyriales</taxon>
        <taxon>Herpotrichiellaceae</taxon>
        <taxon>Exophiala</taxon>
    </lineage>
</organism>
<dbReference type="STRING" id="215243.A0A0D2D4H4"/>
<dbReference type="Proteomes" id="UP000053342">
    <property type="component" value="Unassembled WGS sequence"/>
</dbReference>
<dbReference type="PANTHER" id="PTHR32387:SF0">
    <property type="entry name" value="PROTEIN NO VEIN"/>
    <property type="match status" value="1"/>
</dbReference>
<dbReference type="InterPro" id="IPR058210">
    <property type="entry name" value="SACS/Nov_dom"/>
</dbReference>
<dbReference type="SUPFAM" id="SSF55874">
    <property type="entry name" value="ATPase domain of HSP90 chaperone/DNA topoisomerase II/histidine kinase"/>
    <property type="match status" value="1"/>
</dbReference>